<feature type="region of interest" description="Disordered" evidence="1">
    <location>
        <begin position="1289"/>
        <end position="1332"/>
    </location>
</feature>
<accession>A0A8B8B633</accession>
<dbReference type="InterPro" id="IPR013783">
    <property type="entry name" value="Ig-like_fold"/>
</dbReference>
<dbReference type="Gene3D" id="2.60.40.10">
    <property type="entry name" value="Immunoglobulins"/>
    <property type="match status" value="1"/>
</dbReference>
<feature type="region of interest" description="Disordered" evidence="1">
    <location>
        <begin position="2950"/>
        <end position="2996"/>
    </location>
</feature>
<dbReference type="PANTHER" id="PTHR33487:SF1">
    <property type="entry name" value="CILIA- AND FLAGELLA-ASSOCIATED PROTEIN 54"/>
    <property type="match status" value="1"/>
</dbReference>
<feature type="compositionally biased region" description="Basic and acidic residues" evidence="1">
    <location>
        <begin position="2972"/>
        <end position="2996"/>
    </location>
</feature>
<gene>
    <name evidence="4" type="primary">LOC111107620</name>
</gene>
<feature type="region of interest" description="Disordered" evidence="1">
    <location>
        <begin position="3234"/>
        <end position="3268"/>
    </location>
</feature>
<evidence type="ECO:0000259" key="2">
    <source>
        <dbReference type="PROSITE" id="PS50853"/>
    </source>
</evidence>
<dbReference type="RefSeq" id="XP_022298606.1">
    <property type="nucleotide sequence ID" value="XM_022442898.1"/>
</dbReference>
<proteinExistence type="predicted"/>
<dbReference type="InterPro" id="IPR027912">
    <property type="entry name" value="CFAP54"/>
</dbReference>
<dbReference type="PANTHER" id="PTHR33487">
    <property type="entry name" value="CILIA- AND FLAGELLA-ASSOCIATED PROTEIN 54"/>
    <property type="match status" value="1"/>
</dbReference>
<dbReference type="PROSITE" id="PS50853">
    <property type="entry name" value="FN3"/>
    <property type="match status" value="1"/>
</dbReference>
<feature type="compositionally biased region" description="Basic and acidic residues" evidence="1">
    <location>
        <begin position="1291"/>
        <end position="1308"/>
    </location>
</feature>
<evidence type="ECO:0000313" key="4">
    <source>
        <dbReference type="RefSeq" id="XP_022298606.1"/>
    </source>
</evidence>
<dbReference type="SUPFAM" id="SSF49265">
    <property type="entry name" value="Fibronectin type III"/>
    <property type="match status" value="1"/>
</dbReference>
<feature type="region of interest" description="Disordered" evidence="1">
    <location>
        <begin position="3344"/>
        <end position="3366"/>
    </location>
</feature>
<dbReference type="InterPro" id="IPR036116">
    <property type="entry name" value="FN3_sf"/>
</dbReference>
<dbReference type="OrthoDB" id="2104158at2759"/>
<feature type="region of interest" description="Disordered" evidence="1">
    <location>
        <begin position="777"/>
        <end position="816"/>
    </location>
</feature>
<name>A0A8B8B633_CRAVI</name>
<dbReference type="CDD" id="cd00063">
    <property type="entry name" value="FN3"/>
    <property type="match status" value="1"/>
</dbReference>
<dbReference type="InterPro" id="IPR003961">
    <property type="entry name" value="FN3_dom"/>
</dbReference>
<organism evidence="3 4">
    <name type="scientific">Crassostrea virginica</name>
    <name type="common">Eastern oyster</name>
    <dbReference type="NCBI Taxonomy" id="6565"/>
    <lineage>
        <taxon>Eukaryota</taxon>
        <taxon>Metazoa</taxon>
        <taxon>Spiralia</taxon>
        <taxon>Lophotrochozoa</taxon>
        <taxon>Mollusca</taxon>
        <taxon>Bivalvia</taxon>
        <taxon>Autobranchia</taxon>
        <taxon>Pteriomorphia</taxon>
        <taxon>Ostreida</taxon>
        <taxon>Ostreoidea</taxon>
        <taxon>Ostreidae</taxon>
        <taxon>Crassostrea</taxon>
    </lineage>
</organism>
<evidence type="ECO:0000313" key="3">
    <source>
        <dbReference type="Proteomes" id="UP000694844"/>
    </source>
</evidence>
<reference evidence="4" key="1">
    <citation type="submission" date="2025-08" db="UniProtKB">
        <authorList>
            <consortium name="RefSeq"/>
        </authorList>
    </citation>
    <scope>IDENTIFICATION</scope>
    <source>
        <tissue evidence="4">Whole sample</tissue>
    </source>
</reference>
<feature type="compositionally biased region" description="Basic and acidic residues" evidence="1">
    <location>
        <begin position="789"/>
        <end position="806"/>
    </location>
</feature>
<dbReference type="GeneID" id="111107620"/>
<keyword evidence="3" id="KW-1185">Reference proteome</keyword>
<protein>
    <submittedName>
        <fullName evidence="4">Cilia- and flagella-associated protein 54-like isoform X5</fullName>
    </submittedName>
</protein>
<dbReference type="GO" id="GO:0060271">
    <property type="term" value="P:cilium assembly"/>
    <property type="evidence" value="ECO:0007669"/>
    <property type="project" value="TreeGrafter"/>
</dbReference>
<feature type="compositionally biased region" description="Low complexity" evidence="1">
    <location>
        <begin position="2436"/>
        <end position="2455"/>
    </location>
</feature>
<feature type="region of interest" description="Disordered" evidence="1">
    <location>
        <begin position="2433"/>
        <end position="2481"/>
    </location>
</feature>
<feature type="region of interest" description="Disordered" evidence="1">
    <location>
        <begin position="513"/>
        <end position="545"/>
    </location>
</feature>
<sequence>MAAILRSAAANVANRGQPSSFYNKDKNNPVFQSLDQEIKKFMGYMKKRNAPGYKKPDEEPSSRPSDTLFELWNKYEPKLPKEYYQSKLLEVGDFLVLVKEYSIALWQCYDRYLMHFGNLNVEEIQDVEAFKKIFFPGGFESDNAGLTFRALMGKSISMYQMVKSGDPKLQNKQSVERCVLILNFLRLVMQVVLPKETLCWLVYNGTVHIYSISRHLMSLGHSARTLEYLLWASMCMETAVPLLAVKYLPWRATLYTAVCQCYFDCKQSQHAEAFARRGLAKINELSNLESLSSSVETPLSEITFRTATVKMAIMVFKRSVYETRRKPKALLRPKTRANLKEAAHLTWPRTPSEKLLADMFEGSAAQFLCILESLTDTNRRILLTAPPASEAEVEILDVYAELFMAGQEILAGGGGHRGSSIKPTSSVHIPALAGITRDCSIMDLASKGEDGCSIEGGIRLVKLAYSYEQWDVFDALIENILTYIRILNSDQYSWDEKALELLMAMEKVNPSRRHKRNMTSVVDDVEKDGGQTAEPKTVPESQAATSARSFNVTDDLTQVAEVMMTIVNGPFVPTKIEVDMVVDAALFLWNKTKSVFQKHQSGSSENPKYLQKMENPSKWVYILDVVHKVLCWCGISSVDPALTAEVVLRLALVFESSAHIDEEGTFALRGSKMSLDEVGQEGSQHHLVSRTSMLSSSMLNINPRQQLLQARDILELGLKNVSYARQAVALSDGKSIADISWAKLEEHPMMPPKKVPTNLDLDAKSITSDLLSLDIQDEVFSPEPTSQRDTNRTEGVKSTEEGEGKPEASPQGEGAKGSATAVWNTIKDLHLELILMYHRVCLKLAAMGPDPADNVPKPFKRRDLSVQEMSPDNNPAYIDDYKELLGACRKNYLSKALLLMQKSLLLSTAGVTTTEQKGLLQDAVSMIQKGQTEEKRIYLENTNVPEVADKPRKVPPPPILLCRTDTMMVFKPAPFCSEDGQEVAWYRIFARSSSGSNVKVRLNDYYFPGTGEEVPSYRCELRVSGLQPNERYVFAVAAYNSDGHLIGGGVGESSKPVLASHPLPVLMTWGFLSQIAYQVGCYDIARQACDVLWGHFIAKPPAPQTVTFTSKSEGAFKVTLMKLNQKIVCVSSPVLLRQFLTSIFISVDMSVKEGELFCDVICDKGPLLQGQMKRLHECEKMLVALELAGWLNEANLALQAVVQCYGLLAPLIFYKIPSVAVVQVLQRCHVVLQEIPAGLRQKRQQSIADSLHHMTACITYSMAKVLRSWGHKQLANSINEAGRRLLALEGDEPKDKKHKDKEATDMTEKGALSGGETSGDEKTEVSDSLPLHALKRKRAKRAGLGVGKEEPEGPANEELKALEAHMLSLSKQAQYEHELSGFEDPSILHAYIAYLPSKLAYREVVKFKRRHRYLEFFVQVAQKALTEGMATQVMDWCDDTASWLNKRNEQIIGMRQYLGKQPGVVTVSGDDPKRFAAAMVEYTKEKEMTTPRIPGSKIAAAKSSTTNKPRRRRQYRPVMVNANMTDGQRHAQEEAELKAIETFSTYFPDMFRQWHKKRKLRKMTVDEMPWRCQLVLLQGMSHFSAFLQRLETRDKVLGTANMYRTNFLDEEWFGFETAGTLVVGWEGGPTRPVEPRGGKRLAEDTEAELARLQASRLDALDLAEHESRPRTTATGIEIAAALATGSAPPPMYFYPPEQEDTPRTYRSEASNAPVVQKTTQREVDNVIISTKEITDCLTKTFNHYKKAIILAHRGQHWTLLQNGCRTMWNCAHTALLRAIGSEDGLLSVDNLRAIVWLPMYTAADCLLDMLVHLQSDLEKHAEKAKSKNRKLGDLFETWTGDVTKEKGGASLKFETPLDDSSVCDIRFVTRFVLRVLEMLYYEQKWEKLVDVAMRFSGLTNDRYAEQVLPILVQAQRQLVNLLADLGGEGPPQKHYRELMQRLGGVVTSKDYLTTQLTLVIDPNTLPHIPPGAAIDPLGHGIYTAKDGQKSVSVPLDVPLSLQTLREVLDKSQYTCRALHHSRKLLILYLAGQQNTGEGFLSRQVSRVEFIPTTAKPQPTMPPDISRDEFFDMNDVLTTCMPRSQLGTVISSYEKTIAMLLAKNQRSQAAQAMHELGNLQYHASNIRGAYKWWAEALDHALNMTDALHTWREVLRESTDISADLLKRCGLWGCLLGGVLASNIAQYILTSDLGLRMECCFLSGYFFKALFRTSLPHPRADRDYALYEVGEGCEVTNLVPGLDLLSEKFRCDGRQLIAALRWVTEELARGKHNLFVLPLLTLNQYLTTFVSRDLQRSVDGRILKVRVLTDLRLFNEAFITLQRLLHGERLPQIGDSHFRQTESKMSSLKFNTSKPITEPVNLRVLEMVLDKRLSSSLATLYGPHMTCHLSLVQAHLFVSLADTIPVIPKMEDVILMDGQKDLKPFTISTISRGGLGSKGVKLSSTGSSGARRSTRSSTDTRKDDGGDEDEEEHHSGHVTKRFTQSKKPLTLELIKGTLLTMADQMVTTIAEVILENAEHDKAGLELLPAAELELVVLCKHQQAAISLQKQHAPMAARIVLSALKLLKNSQLFKPRKEAPITKREEIVDVRARPSSLKGTGPRKDTHANVKIVHPANSQFQYQNFQSRSRLDARLWLDCRQALVKCLMMEIRSLGEIKDPETKVLQELADCRQYCIEGLEEAEACGDIEMQAEFFLQGALLNITEGKSLEHTASLLQDAIKLLQKIPKLSVPGEQLMTRALILHTDLEAVTREDDSVLFTERTLDQYLEAQHLVLKQLERLGETIEHYYPEQMVQFSAPVSPMKNIYLPQLLQLVQIKLRVGHAISRNAAKYIRSGCDKDPAQLWTGALGVLMTANELSQACVTREANLEAEILLNLGKVQRMLVYHGKFPPRKAVETLVEAIKTSFNNDHDLGLMRQAYMEIALVYLHSSGLTALKENNSLDIVVETQELETASAKTDSSRKTKSWKGSSHRSPSPEKSKKDRLSSRTKSSKSDEVNDQEKERRAAWLAIRCAAAVVEAQRARMLLTGDPSVTSQKLQEAAKENIPDFVALDLVSAYVLGEKKKVYKNEIEEELAPLIEAQEVKKVETYEEQVNRAKEGAQDLGWIHFLGYQTVLQRLCSTSTIFASSIKSDTPQQENTDPGDLGPDFDLGFISHAQCDTTLNHDVVRSMLFGGVWSRRTAKLHTYLTAHLQVYSDRCCAVYPPAALSLPTVASVKWDSNVLYKSYAQNLTIPADQEEGIPAGNKGPPGMAPPPPGSNLEQYRPPDKAVTTPTDAEVAIQFYQPSLEENDPQRPDAVGPDSRILLLYALSNKKVNQPGLQWVTLSQLNDLHDRLALLAQRAEISLQEKEKKSRDPVTPSPTPTAKAKKTQRIKALSPKVQRDEQLEGLLKQCADDVTSILGALTDQAETASTAGDIPFEVSRQNIRNLEGLFDPGFGFILRGSDMVAWLVRLLAQP</sequence>
<dbReference type="Proteomes" id="UP000694844">
    <property type="component" value="Chromosome 8"/>
</dbReference>
<feature type="domain" description="Fibronectin type-III" evidence="2">
    <location>
        <begin position="954"/>
        <end position="1064"/>
    </location>
</feature>
<evidence type="ECO:0000256" key="1">
    <source>
        <dbReference type="SAM" id="MobiDB-lite"/>
    </source>
</evidence>
<dbReference type="Pfam" id="PF14858">
    <property type="entry name" value="CFAP54_N"/>
    <property type="match status" value="1"/>
</dbReference>